<gene>
    <name evidence="10" type="ORF">PhCBS80983_g05478</name>
</gene>
<evidence type="ECO:0000256" key="2">
    <source>
        <dbReference type="ARBA" id="ARBA00022723"/>
    </source>
</evidence>
<evidence type="ECO:0000259" key="9">
    <source>
        <dbReference type="PROSITE" id="PS50157"/>
    </source>
</evidence>
<evidence type="ECO:0000256" key="1">
    <source>
        <dbReference type="ARBA" id="ARBA00004123"/>
    </source>
</evidence>
<dbReference type="EMBL" id="QEAQ01000119">
    <property type="protein sequence ID" value="TPX55259.1"/>
    <property type="molecule type" value="Genomic_DNA"/>
</dbReference>
<dbReference type="PANTHER" id="PTHR16515:SF49">
    <property type="entry name" value="GASTRULA ZINC FINGER PROTEIN XLCGF49.1-LIKE-RELATED"/>
    <property type="match status" value="1"/>
</dbReference>
<dbReference type="InterPro" id="IPR013087">
    <property type="entry name" value="Znf_C2H2_type"/>
</dbReference>
<dbReference type="PROSITE" id="PS00028">
    <property type="entry name" value="ZINC_FINGER_C2H2_1"/>
    <property type="match status" value="2"/>
</dbReference>
<evidence type="ECO:0000256" key="4">
    <source>
        <dbReference type="ARBA" id="ARBA00022771"/>
    </source>
</evidence>
<dbReference type="SMART" id="SM00355">
    <property type="entry name" value="ZnF_C2H2"/>
    <property type="match status" value="3"/>
</dbReference>
<dbReference type="Pfam" id="PF00096">
    <property type="entry name" value="zf-C2H2"/>
    <property type="match status" value="1"/>
</dbReference>
<reference evidence="10 11" key="1">
    <citation type="journal article" date="2019" name="Sci. Rep.">
        <title>Comparative genomics of chytrid fungi reveal insights into the obligate biotrophic and pathogenic lifestyle of Synchytrium endobioticum.</title>
        <authorList>
            <person name="van de Vossenberg B.T.L.H."/>
            <person name="Warris S."/>
            <person name="Nguyen H.D.T."/>
            <person name="van Gent-Pelzer M.P.E."/>
            <person name="Joly D.L."/>
            <person name="van de Geest H.C."/>
            <person name="Bonants P.J.M."/>
            <person name="Smith D.S."/>
            <person name="Levesque C.A."/>
            <person name="van der Lee T.A.J."/>
        </authorList>
    </citation>
    <scope>NUCLEOTIDE SEQUENCE [LARGE SCALE GENOMIC DNA]</scope>
    <source>
        <strain evidence="10 11">CBS 809.83</strain>
    </source>
</reference>
<dbReference type="GO" id="GO:0008270">
    <property type="term" value="F:zinc ion binding"/>
    <property type="evidence" value="ECO:0007669"/>
    <property type="project" value="UniProtKB-KW"/>
</dbReference>
<keyword evidence="4 7" id="KW-0863">Zinc-finger</keyword>
<comment type="subcellular location">
    <subcellularLocation>
        <location evidence="1">Nucleus</location>
    </subcellularLocation>
</comment>
<keyword evidence="3" id="KW-0677">Repeat</keyword>
<dbReference type="PROSITE" id="PS50157">
    <property type="entry name" value="ZINC_FINGER_C2H2_2"/>
    <property type="match status" value="3"/>
</dbReference>
<feature type="domain" description="C2H2-type" evidence="9">
    <location>
        <begin position="372"/>
        <end position="399"/>
    </location>
</feature>
<evidence type="ECO:0000313" key="11">
    <source>
        <dbReference type="Proteomes" id="UP000318582"/>
    </source>
</evidence>
<dbReference type="Gene3D" id="3.30.160.60">
    <property type="entry name" value="Classic Zinc Finger"/>
    <property type="match status" value="2"/>
</dbReference>
<evidence type="ECO:0000256" key="5">
    <source>
        <dbReference type="ARBA" id="ARBA00022833"/>
    </source>
</evidence>
<organism evidence="10 11">
    <name type="scientific">Powellomyces hirtus</name>
    <dbReference type="NCBI Taxonomy" id="109895"/>
    <lineage>
        <taxon>Eukaryota</taxon>
        <taxon>Fungi</taxon>
        <taxon>Fungi incertae sedis</taxon>
        <taxon>Chytridiomycota</taxon>
        <taxon>Chytridiomycota incertae sedis</taxon>
        <taxon>Chytridiomycetes</taxon>
        <taxon>Spizellomycetales</taxon>
        <taxon>Powellomycetaceae</taxon>
        <taxon>Powellomyces</taxon>
    </lineage>
</organism>
<dbReference type="SUPFAM" id="SSF57667">
    <property type="entry name" value="beta-beta-alpha zinc fingers"/>
    <property type="match status" value="2"/>
</dbReference>
<feature type="compositionally biased region" description="Polar residues" evidence="8">
    <location>
        <begin position="192"/>
        <end position="224"/>
    </location>
</feature>
<evidence type="ECO:0000256" key="3">
    <source>
        <dbReference type="ARBA" id="ARBA00022737"/>
    </source>
</evidence>
<protein>
    <recommendedName>
        <fullName evidence="9">C2H2-type domain-containing protein</fullName>
    </recommendedName>
</protein>
<accession>A0A507DU33</accession>
<evidence type="ECO:0000256" key="8">
    <source>
        <dbReference type="SAM" id="MobiDB-lite"/>
    </source>
</evidence>
<keyword evidence="2" id="KW-0479">Metal-binding</keyword>
<feature type="domain" description="C2H2-type" evidence="9">
    <location>
        <begin position="344"/>
        <end position="371"/>
    </location>
</feature>
<keyword evidence="5" id="KW-0862">Zinc</keyword>
<feature type="region of interest" description="Disordered" evidence="8">
    <location>
        <begin position="265"/>
        <end position="323"/>
    </location>
</feature>
<dbReference type="Proteomes" id="UP000318582">
    <property type="component" value="Unassembled WGS sequence"/>
</dbReference>
<dbReference type="STRING" id="109895.A0A507DU33"/>
<feature type="domain" description="C2H2-type" evidence="9">
    <location>
        <begin position="400"/>
        <end position="421"/>
    </location>
</feature>
<feature type="region of interest" description="Disordered" evidence="8">
    <location>
        <begin position="1"/>
        <end position="26"/>
    </location>
</feature>
<dbReference type="FunFam" id="3.30.160.60:FF:000145">
    <property type="entry name" value="Zinc finger protein 574"/>
    <property type="match status" value="1"/>
</dbReference>
<dbReference type="InterPro" id="IPR036236">
    <property type="entry name" value="Znf_C2H2_sf"/>
</dbReference>
<keyword evidence="6" id="KW-0539">Nucleus</keyword>
<feature type="region of interest" description="Disordered" evidence="8">
    <location>
        <begin position="181"/>
        <end position="244"/>
    </location>
</feature>
<sequence length="458" mass="50458">MNIAELVCNDSEEPLPRKPSRDAGVPTRQSYLSLQIESQAGTFRFKNPTDIPQHLARPNLHSKVPTASVAPAHGDNRNPAYGYGSNSNSIALGPRKAYPPAPLDTSSARLQQTNGWAYYPSPSPDRYHEQMGSIAQAFHAHQNHHFVVPHPVTGLPAAERPGQRSYGLHDARQRYYAAGTVRDRAPSAIPSARSQPLSGTASRQVGGSSTEPRSSYLPQHYQAQSLHRRPLPPPGSRGGPRRLVSDQVYPPARLCSSRARSCEVSCEEPPVSDDASTISPEPETSYPPSPHHSAHSYSGSDDDQMDGEQHRSGGEDLDPEADPDSHFHRILALATIEFHHTGKITCPSCHKDFSRLCNFRSHFRIHQVTRPFICTVCNQQFLRKHDLNRHERIHAGIKPFRCGRCGKGFVRKDALRRHENMSPEATVAISVTTTVTITATITTVIANGYFLGLVLLSV</sequence>
<evidence type="ECO:0000313" key="10">
    <source>
        <dbReference type="EMBL" id="TPX55259.1"/>
    </source>
</evidence>
<evidence type="ECO:0000256" key="6">
    <source>
        <dbReference type="ARBA" id="ARBA00023242"/>
    </source>
</evidence>
<name>A0A507DU33_9FUNG</name>
<evidence type="ECO:0000256" key="7">
    <source>
        <dbReference type="PROSITE-ProRule" id="PRU00042"/>
    </source>
</evidence>
<dbReference type="GO" id="GO:0005634">
    <property type="term" value="C:nucleus"/>
    <property type="evidence" value="ECO:0007669"/>
    <property type="project" value="UniProtKB-SubCell"/>
</dbReference>
<dbReference type="PANTHER" id="PTHR16515">
    <property type="entry name" value="PR DOMAIN ZINC FINGER PROTEIN"/>
    <property type="match status" value="1"/>
</dbReference>
<dbReference type="FunFam" id="3.30.160.60:FF:000100">
    <property type="entry name" value="Zinc finger 45-like"/>
    <property type="match status" value="1"/>
</dbReference>
<keyword evidence="11" id="KW-1185">Reference proteome</keyword>
<dbReference type="AlphaFoldDB" id="A0A507DU33"/>
<comment type="caution">
    <text evidence="10">The sequence shown here is derived from an EMBL/GenBank/DDBJ whole genome shotgun (WGS) entry which is preliminary data.</text>
</comment>
<dbReference type="GO" id="GO:0010468">
    <property type="term" value="P:regulation of gene expression"/>
    <property type="evidence" value="ECO:0007669"/>
    <property type="project" value="TreeGrafter"/>
</dbReference>
<dbReference type="InterPro" id="IPR050331">
    <property type="entry name" value="Zinc_finger"/>
</dbReference>
<proteinExistence type="predicted"/>